<dbReference type="PANTHER" id="PTHR43349">
    <property type="entry name" value="PINORESINOL REDUCTASE-RELATED"/>
    <property type="match status" value="1"/>
</dbReference>
<dbReference type="Proteomes" id="UP001630127">
    <property type="component" value="Unassembled WGS sequence"/>
</dbReference>
<evidence type="ECO:0000313" key="4">
    <source>
        <dbReference type="EMBL" id="KAL3527120.1"/>
    </source>
</evidence>
<keyword evidence="5" id="KW-1185">Reference proteome</keyword>
<dbReference type="InterPro" id="IPR050608">
    <property type="entry name" value="NmrA-type/Isoflavone_red_sf"/>
</dbReference>
<dbReference type="PANTHER" id="PTHR43349:SF40">
    <property type="entry name" value="PHENYLCOUMARAN BENZYLIC ETHER REDUCTASE-LIKE PROTEIN FI1"/>
    <property type="match status" value="1"/>
</dbReference>
<proteinExistence type="predicted"/>
<organism evidence="4 5">
    <name type="scientific">Cinchona calisaya</name>
    <dbReference type="NCBI Taxonomy" id="153742"/>
    <lineage>
        <taxon>Eukaryota</taxon>
        <taxon>Viridiplantae</taxon>
        <taxon>Streptophyta</taxon>
        <taxon>Embryophyta</taxon>
        <taxon>Tracheophyta</taxon>
        <taxon>Spermatophyta</taxon>
        <taxon>Magnoliopsida</taxon>
        <taxon>eudicotyledons</taxon>
        <taxon>Gunneridae</taxon>
        <taxon>Pentapetalae</taxon>
        <taxon>asterids</taxon>
        <taxon>lamiids</taxon>
        <taxon>Gentianales</taxon>
        <taxon>Rubiaceae</taxon>
        <taxon>Cinchonoideae</taxon>
        <taxon>Cinchoneae</taxon>
        <taxon>Cinchona</taxon>
    </lineage>
</organism>
<sequence length="313" mass="34398">MAAKSKILIIGATGYIGKFVVEASAIAGHPTFALVRETTVSDPKKAPIIESFKTLGVTILYGDLYDHQQLVNAIKQVNIVISTIGGDLEVIADQVKIIAAIKEAGNIKRFLPSEFGTDVDRVHAVEPAASIYRTKAEIRRAVEAAGIPYSYLASNGFAGFLTPILNTFGEFKSKTLPKDKVVILGDGNQKVIFTKEEDVAAYTIKAADDPRTLNKIVYLRPPANTLPFNEIISLWESKIGKTLQKIYVSEDELLKNIQEASIPLKIFLSLGYSVLVHGDMANFEIDASFGVETTELYPDMKYTTIDEYLDQFV</sequence>
<evidence type="ECO:0000313" key="5">
    <source>
        <dbReference type="Proteomes" id="UP001630127"/>
    </source>
</evidence>
<dbReference type="EMBL" id="JBJUIK010000005">
    <property type="protein sequence ID" value="KAL3527120.1"/>
    <property type="molecule type" value="Genomic_DNA"/>
</dbReference>
<reference evidence="4 5" key="1">
    <citation type="submission" date="2024-11" db="EMBL/GenBank/DDBJ databases">
        <title>A near-complete genome assembly of Cinchona calisaya.</title>
        <authorList>
            <person name="Lian D.C."/>
            <person name="Zhao X.W."/>
            <person name="Wei L."/>
        </authorList>
    </citation>
    <scope>NUCLEOTIDE SEQUENCE [LARGE SCALE GENOMIC DNA]</scope>
    <source>
        <tissue evidence="4">Nenye</tissue>
    </source>
</reference>
<dbReference type="InterPro" id="IPR036291">
    <property type="entry name" value="NAD(P)-bd_dom_sf"/>
</dbReference>
<name>A0ABD3A5U8_9GENT</name>
<keyword evidence="1" id="KW-0521">NADP</keyword>
<evidence type="ECO:0000256" key="1">
    <source>
        <dbReference type="ARBA" id="ARBA00022857"/>
    </source>
</evidence>
<dbReference type="GO" id="GO:0016491">
    <property type="term" value="F:oxidoreductase activity"/>
    <property type="evidence" value="ECO:0007669"/>
    <property type="project" value="UniProtKB-KW"/>
</dbReference>
<accession>A0ABD3A5U8</accession>
<dbReference type="AlphaFoldDB" id="A0ABD3A5U8"/>
<evidence type="ECO:0000259" key="3">
    <source>
        <dbReference type="Pfam" id="PF05368"/>
    </source>
</evidence>
<keyword evidence="2" id="KW-0560">Oxidoreductase</keyword>
<dbReference type="InterPro" id="IPR008030">
    <property type="entry name" value="NmrA-like"/>
</dbReference>
<evidence type="ECO:0000256" key="2">
    <source>
        <dbReference type="ARBA" id="ARBA00023002"/>
    </source>
</evidence>
<dbReference type="SUPFAM" id="SSF51735">
    <property type="entry name" value="NAD(P)-binding Rossmann-fold domains"/>
    <property type="match status" value="1"/>
</dbReference>
<comment type="caution">
    <text evidence="4">The sequence shown here is derived from an EMBL/GenBank/DDBJ whole genome shotgun (WGS) entry which is preliminary data.</text>
</comment>
<dbReference type="Gene3D" id="3.40.50.720">
    <property type="entry name" value="NAD(P)-binding Rossmann-like Domain"/>
    <property type="match status" value="1"/>
</dbReference>
<gene>
    <name evidence="4" type="ORF">ACH5RR_011776</name>
</gene>
<feature type="domain" description="NmrA-like" evidence="3">
    <location>
        <begin position="4"/>
        <end position="309"/>
    </location>
</feature>
<dbReference type="Pfam" id="PF05368">
    <property type="entry name" value="NmrA"/>
    <property type="match status" value="1"/>
</dbReference>
<dbReference type="InterPro" id="IPR045312">
    <property type="entry name" value="PCBER-like"/>
</dbReference>
<dbReference type="CDD" id="cd05259">
    <property type="entry name" value="PCBER_SDR_a"/>
    <property type="match status" value="1"/>
</dbReference>
<protein>
    <recommendedName>
        <fullName evidence="3">NmrA-like domain-containing protein</fullName>
    </recommendedName>
</protein>
<dbReference type="Gene3D" id="3.90.25.10">
    <property type="entry name" value="UDP-galactose 4-epimerase, domain 1"/>
    <property type="match status" value="1"/>
</dbReference>